<dbReference type="SUPFAM" id="SSF81606">
    <property type="entry name" value="PP2C-like"/>
    <property type="match status" value="1"/>
</dbReference>
<dbReference type="PANTHER" id="PTHR43156">
    <property type="entry name" value="STAGE II SPORULATION PROTEIN E-RELATED"/>
    <property type="match status" value="1"/>
</dbReference>
<dbReference type="GO" id="GO:0004722">
    <property type="term" value="F:protein serine/threonine phosphatase activity"/>
    <property type="evidence" value="ECO:0007669"/>
    <property type="project" value="UniProtKB-EC"/>
</dbReference>
<dbReference type="EMBL" id="JBHSRF010000042">
    <property type="protein sequence ID" value="MFC6084394.1"/>
    <property type="molecule type" value="Genomic_DNA"/>
</dbReference>
<evidence type="ECO:0000259" key="3">
    <source>
        <dbReference type="SMART" id="SM00331"/>
    </source>
</evidence>
<dbReference type="Gene3D" id="3.60.40.10">
    <property type="entry name" value="PPM-type phosphatase domain"/>
    <property type="match status" value="1"/>
</dbReference>
<organism evidence="4 5">
    <name type="scientific">Sphaerisporangium aureirubrum</name>
    <dbReference type="NCBI Taxonomy" id="1544736"/>
    <lineage>
        <taxon>Bacteria</taxon>
        <taxon>Bacillati</taxon>
        <taxon>Actinomycetota</taxon>
        <taxon>Actinomycetes</taxon>
        <taxon>Streptosporangiales</taxon>
        <taxon>Streptosporangiaceae</taxon>
        <taxon>Sphaerisporangium</taxon>
    </lineage>
</organism>
<dbReference type="InterPro" id="IPR001932">
    <property type="entry name" value="PPM-type_phosphatase-like_dom"/>
</dbReference>
<name>A0ABW1NLZ7_9ACTN</name>
<evidence type="ECO:0000313" key="4">
    <source>
        <dbReference type="EMBL" id="MFC6084394.1"/>
    </source>
</evidence>
<evidence type="ECO:0000313" key="5">
    <source>
        <dbReference type="Proteomes" id="UP001596137"/>
    </source>
</evidence>
<dbReference type="Proteomes" id="UP001596137">
    <property type="component" value="Unassembled WGS sequence"/>
</dbReference>
<keyword evidence="1 4" id="KW-0378">Hydrolase</keyword>
<dbReference type="RefSeq" id="WP_380757405.1">
    <property type="nucleotide sequence ID" value="NZ_JBHSRF010000042.1"/>
</dbReference>
<evidence type="ECO:0000256" key="2">
    <source>
        <dbReference type="SAM" id="Phobius"/>
    </source>
</evidence>
<keyword evidence="2" id="KW-1133">Transmembrane helix</keyword>
<dbReference type="InterPro" id="IPR052016">
    <property type="entry name" value="Bact_Sigma-Reg"/>
</dbReference>
<keyword evidence="2" id="KW-0472">Membrane</keyword>
<dbReference type="InterPro" id="IPR036457">
    <property type="entry name" value="PPM-type-like_dom_sf"/>
</dbReference>
<dbReference type="Pfam" id="PF07228">
    <property type="entry name" value="SpoIIE"/>
    <property type="match status" value="1"/>
</dbReference>
<gene>
    <name evidence="4" type="ORF">ACFP1K_24775</name>
</gene>
<feature type="transmembrane region" description="Helical" evidence="2">
    <location>
        <begin position="41"/>
        <end position="66"/>
    </location>
</feature>
<dbReference type="EC" id="3.1.3.16" evidence="4"/>
<feature type="transmembrane region" description="Helical" evidence="2">
    <location>
        <begin position="12"/>
        <end position="34"/>
    </location>
</feature>
<keyword evidence="2" id="KW-0812">Transmembrane</keyword>
<evidence type="ECO:0000256" key="1">
    <source>
        <dbReference type="ARBA" id="ARBA00022801"/>
    </source>
</evidence>
<dbReference type="SMART" id="SM00331">
    <property type="entry name" value="PP2C_SIG"/>
    <property type="match status" value="1"/>
</dbReference>
<accession>A0ABW1NLZ7</accession>
<comment type="caution">
    <text evidence="4">The sequence shown here is derived from an EMBL/GenBank/DDBJ whole genome shotgun (WGS) entry which is preliminary data.</text>
</comment>
<feature type="transmembrane region" description="Helical" evidence="2">
    <location>
        <begin position="86"/>
        <end position="104"/>
    </location>
</feature>
<keyword evidence="5" id="KW-1185">Reference proteome</keyword>
<sequence length="363" mass="39098">MPDQHLSWRPGHVLVAIPVGLILVITVLELVVPWEVRLTPLLVTAPAITASFAGPRLTAVIGALAVVDHLLLDVVDDLIGTLVMRAELLALIVVTAFLVLFSFIRDRHREELTRVRSVSEAAQHALLRPLPPRIGPLEVACVYLAAEEEAQIGGDLYAGVRVATGTRLVIGDVRGKGMPSVSDATVFLGAFREAARRRATLPQVVGHLEESVAAEYAERAADCSEVIENFITAAVLEVPDDLPVLKMINCGHPPPLLVRSHEVTFLAVARPTVPLGLGELAHAECQVATFAFEAGDTLLLYTDGVVEARDPDGVFYPLAERMAKWQGDGPRALVEYVRADLLAYVGGRLGDDAAMVALQRVSY</sequence>
<protein>
    <submittedName>
        <fullName evidence="4">PP2C family protein-serine/threonine phosphatase</fullName>
        <ecNumber evidence="4">3.1.3.16</ecNumber>
    </submittedName>
</protein>
<reference evidence="5" key="1">
    <citation type="journal article" date="2019" name="Int. J. Syst. Evol. Microbiol.">
        <title>The Global Catalogue of Microorganisms (GCM) 10K type strain sequencing project: providing services to taxonomists for standard genome sequencing and annotation.</title>
        <authorList>
            <consortium name="The Broad Institute Genomics Platform"/>
            <consortium name="The Broad Institute Genome Sequencing Center for Infectious Disease"/>
            <person name="Wu L."/>
            <person name="Ma J."/>
        </authorList>
    </citation>
    <scope>NUCLEOTIDE SEQUENCE [LARGE SCALE GENOMIC DNA]</scope>
    <source>
        <strain evidence="5">JCM 30346</strain>
    </source>
</reference>
<feature type="domain" description="PPM-type phosphatase" evidence="3">
    <location>
        <begin position="137"/>
        <end position="360"/>
    </location>
</feature>
<proteinExistence type="predicted"/>
<dbReference type="PANTHER" id="PTHR43156:SF2">
    <property type="entry name" value="STAGE II SPORULATION PROTEIN E"/>
    <property type="match status" value="1"/>
</dbReference>